<dbReference type="PANTHER" id="PTHR33204:SF37">
    <property type="entry name" value="HTH-TYPE TRANSCRIPTIONAL REGULATOR YODB"/>
    <property type="match status" value="1"/>
</dbReference>
<evidence type="ECO:0000256" key="3">
    <source>
        <dbReference type="ARBA" id="ARBA00023163"/>
    </source>
</evidence>
<protein>
    <submittedName>
        <fullName evidence="5">Helix-turn-helix transcriptional regulator</fullName>
    </submittedName>
</protein>
<keyword evidence="1" id="KW-0805">Transcription regulation</keyword>
<dbReference type="Proteomes" id="UP000617634">
    <property type="component" value="Unassembled WGS sequence"/>
</dbReference>
<dbReference type="Pfam" id="PF01638">
    <property type="entry name" value="HxlR"/>
    <property type="match status" value="1"/>
</dbReference>
<dbReference type="AlphaFoldDB" id="A0A931HCG4"/>
<evidence type="ECO:0000256" key="2">
    <source>
        <dbReference type="ARBA" id="ARBA00023125"/>
    </source>
</evidence>
<proteinExistence type="predicted"/>
<reference evidence="5" key="1">
    <citation type="submission" date="2020-11" db="EMBL/GenBank/DDBJ databases">
        <title>Novosphingobium aureum sp. nov., a marine bacterium isolated from sediment of a salt flat.</title>
        <authorList>
            <person name="Yoo Y."/>
            <person name="Kim J.-J."/>
        </authorList>
    </citation>
    <scope>NUCLEOTIDE SEQUENCE</scope>
    <source>
        <strain evidence="5">YJ-S2-02</strain>
    </source>
</reference>
<dbReference type="Gene3D" id="1.10.10.10">
    <property type="entry name" value="Winged helix-like DNA-binding domain superfamily/Winged helix DNA-binding domain"/>
    <property type="match status" value="1"/>
</dbReference>
<feature type="domain" description="HTH hxlR-type" evidence="4">
    <location>
        <begin position="27"/>
        <end position="125"/>
    </location>
</feature>
<dbReference type="InterPro" id="IPR036390">
    <property type="entry name" value="WH_DNA-bd_sf"/>
</dbReference>
<dbReference type="SUPFAM" id="SSF46785">
    <property type="entry name" value="Winged helix' DNA-binding domain"/>
    <property type="match status" value="1"/>
</dbReference>
<evidence type="ECO:0000256" key="1">
    <source>
        <dbReference type="ARBA" id="ARBA00023015"/>
    </source>
</evidence>
<comment type="caution">
    <text evidence="5">The sequence shown here is derived from an EMBL/GenBank/DDBJ whole genome shotgun (WGS) entry which is preliminary data.</text>
</comment>
<accession>A0A931HCG4</accession>
<dbReference type="RefSeq" id="WP_197162799.1">
    <property type="nucleotide sequence ID" value="NZ_JADZGI010000001.1"/>
</dbReference>
<evidence type="ECO:0000313" key="6">
    <source>
        <dbReference type="Proteomes" id="UP000617634"/>
    </source>
</evidence>
<dbReference type="PANTHER" id="PTHR33204">
    <property type="entry name" value="TRANSCRIPTIONAL REGULATOR, MARR FAMILY"/>
    <property type="match status" value="1"/>
</dbReference>
<evidence type="ECO:0000313" key="5">
    <source>
        <dbReference type="EMBL" id="MBH0112933.1"/>
    </source>
</evidence>
<dbReference type="EMBL" id="JADZGI010000001">
    <property type="protein sequence ID" value="MBH0112933.1"/>
    <property type="molecule type" value="Genomic_DNA"/>
</dbReference>
<name>A0A931HCG4_9SPHN</name>
<evidence type="ECO:0000259" key="4">
    <source>
        <dbReference type="PROSITE" id="PS51118"/>
    </source>
</evidence>
<organism evidence="5 6">
    <name type="scientific">Novosphingobium aureum</name>
    <dbReference type="NCBI Taxonomy" id="2792964"/>
    <lineage>
        <taxon>Bacteria</taxon>
        <taxon>Pseudomonadati</taxon>
        <taxon>Pseudomonadota</taxon>
        <taxon>Alphaproteobacteria</taxon>
        <taxon>Sphingomonadales</taxon>
        <taxon>Sphingomonadaceae</taxon>
        <taxon>Novosphingobium</taxon>
    </lineage>
</organism>
<dbReference type="InterPro" id="IPR002577">
    <property type="entry name" value="HTH_HxlR"/>
</dbReference>
<sequence length="139" mass="15436">MQEGTFSIPANREVTTPPAYDVFAAQCPTRQLLDRVADKWSVLILTTLGAQEMRFNALRRHIEGISQKMLSQTLRALERDGLVERSVVASIPVKVSYALTPLGAELLEALRAMIAWAEQRMDDVAKAQARFDRAHAEAG</sequence>
<keyword evidence="6" id="KW-1185">Reference proteome</keyword>
<dbReference type="GO" id="GO:0003677">
    <property type="term" value="F:DNA binding"/>
    <property type="evidence" value="ECO:0007669"/>
    <property type="project" value="UniProtKB-KW"/>
</dbReference>
<keyword evidence="3" id="KW-0804">Transcription</keyword>
<keyword evidence="2" id="KW-0238">DNA-binding</keyword>
<gene>
    <name evidence="5" type="ORF">I5E68_08215</name>
</gene>
<dbReference type="PROSITE" id="PS51118">
    <property type="entry name" value="HTH_HXLR"/>
    <property type="match status" value="1"/>
</dbReference>
<dbReference type="InterPro" id="IPR036388">
    <property type="entry name" value="WH-like_DNA-bd_sf"/>
</dbReference>